<reference evidence="3" key="1">
    <citation type="submission" date="2016-09" db="EMBL/GenBank/DDBJ databases">
        <authorList>
            <person name="Guldener U."/>
        </authorList>
    </citation>
    <scope>NUCLEOTIDE SEQUENCE [LARGE SCALE GENOMIC DNA]</scope>
    <source>
        <strain evidence="3">V64-1</strain>
    </source>
</reference>
<dbReference type="EMBL" id="FMJY01000004">
    <property type="protein sequence ID" value="SCO82810.1"/>
    <property type="molecule type" value="Genomic_DNA"/>
</dbReference>
<dbReference type="InterPro" id="IPR011009">
    <property type="entry name" value="Kinase-like_dom_sf"/>
</dbReference>
<dbReference type="VEuPathDB" id="FungiDB:HZS61_000903"/>
<name>A0A2H3TIA4_FUSOX</name>
<evidence type="ECO:0000313" key="2">
    <source>
        <dbReference type="EMBL" id="SCO82810.1"/>
    </source>
</evidence>
<dbReference type="PANTHER" id="PTHR37542">
    <property type="entry name" value="HELO DOMAIN-CONTAINING PROTEIN-RELATED"/>
    <property type="match status" value="1"/>
</dbReference>
<dbReference type="InterPro" id="IPR000719">
    <property type="entry name" value="Prot_kinase_dom"/>
</dbReference>
<sequence>MSIDPLGATLGVLGLAGTVLDLMQYGFVAKDREDEVRVQTDKLRLESVLFHLWTEDVFLNRSWDQPHDQVKVFLPRFCKIVEDILRDIESLFKESQTFFSEDRSNNLVPLTGIDIGQPTNTATRLFQCLSRQGIRPSNPVKWAIRDAQKLDQIINDISYFRQALWAMLTPNQERLKSQVLIQSLPNQGLVTTTNSRSIENLAQTINEQNASGAAVMELLPTTLRLREHISSGPGAQKPLIVDAEYQEAIPKSMERWATKLKSEMFSIPWREALVEWISFGQEAIPSKSESDVAELSDLLSCLRGHPNIHLARCLGYVKDYHVDGLRFGLILHLPALHDLSRHTTLHKAIESVSRPQPELDCRFRLALSLSQSIFQLLCSGWFHKGICSHNVLLNPLAKAQGQDYVDDLTGSTLVGFEFARLNHPSKPSRKPCKTQGWDLFRHPRAVSSRWTSEEYLQRGYVIEYDIYSLGVMLAELGLWRTAYSLERSAREKVEHPRSPDGKLLPTTGVWKDEDFAPDLLRRIKFELPGLVGRRFTKVVQWCLSVQPTDRVSQAERLAEMEEKVLAELGKVQV</sequence>
<dbReference type="Proteomes" id="UP000219369">
    <property type="component" value="Unassembled WGS sequence"/>
</dbReference>
<dbReference type="GO" id="GO:0005524">
    <property type="term" value="F:ATP binding"/>
    <property type="evidence" value="ECO:0007669"/>
    <property type="project" value="InterPro"/>
</dbReference>
<dbReference type="AlphaFoldDB" id="A0A2H3TIA4"/>
<dbReference type="Gene3D" id="1.10.510.10">
    <property type="entry name" value="Transferase(Phosphotransferase) domain 1"/>
    <property type="match status" value="1"/>
</dbReference>
<dbReference type="VEuPathDB" id="FungiDB:FOC4_g10015013"/>
<gene>
    <name evidence="2" type="ORF">FRV6_07023</name>
</gene>
<dbReference type="VEuPathDB" id="FungiDB:FOMG_01220"/>
<dbReference type="VEuPathDB" id="FungiDB:FOIG_01587"/>
<organism evidence="2 3">
    <name type="scientific">Fusarium oxysporum</name>
    <name type="common">Fusarium vascular wilt</name>
    <dbReference type="NCBI Taxonomy" id="5507"/>
    <lineage>
        <taxon>Eukaryota</taxon>
        <taxon>Fungi</taxon>
        <taxon>Dikarya</taxon>
        <taxon>Ascomycota</taxon>
        <taxon>Pezizomycotina</taxon>
        <taxon>Sordariomycetes</taxon>
        <taxon>Hypocreomycetidae</taxon>
        <taxon>Hypocreales</taxon>
        <taxon>Nectriaceae</taxon>
        <taxon>Fusarium</taxon>
        <taxon>Fusarium oxysporum species complex</taxon>
    </lineage>
</organism>
<evidence type="ECO:0000313" key="3">
    <source>
        <dbReference type="Proteomes" id="UP000219369"/>
    </source>
</evidence>
<proteinExistence type="predicted"/>
<dbReference type="VEuPathDB" id="FungiDB:FOXG_19738"/>
<feature type="domain" description="Protein kinase" evidence="1">
    <location>
        <begin position="223"/>
        <end position="565"/>
    </location>
</feature>
<dbReference type="Pfam" id="PF14479">
    <property type="entry name" value="HeLo"/>
    <property type="match status" value="1"/>
</dbReference>
<dbReference type="VEuPathDB" id="FungiDB:FOC1_g10015810"/>
<dbReference type="OrthoDB" id="1911848at2759"/>
<dbReference type="InterPro" id="IPR038305">
    <property type="entry name" value="HeLo_sf"/>
</dbReference>
<dbReference type="PANTHER" id="PTHR37542:SF3">
    <property type="entry name" value="PRION-INHIBITION AND PROPAGATION HELO DOMAIN-CONTAINING PROTEIN"/>
    <property type="match status" value="1"/>
</dbReference>
<dbReference type="InterPro" id="IPR029498">
    <property type="entry name" value="HeLo_dom"/>
</dbReference>
<dbReference type="PROSITE" id="PS50011">
    <property type="entry name" value="PROTEIN_KINASE_DOM"/>
    <property type="match status" value="1"/>
</dbReference>
<evidence type="ECO:0000259" key="1">
    <source>
        <dbReference type="PROSITE" id="PS50011"/>
    </source>
</evidence>
<protein>
    <recommendedName>
        <fullName evidence="1">Protein kinase domain-containing protein</fullName>
    </recommendedName>
</protein>
<accession>A0A2H3TIA4</accession>
<dbReference type="Gene3D" id="1.20.120.1020">
    <property type="entry name" value="Prion-inhibition and propagation, HeLo domain"/>
    <property type="match status" value="1"/>
</dbReference>
<dbReference type="SUPFAM" id="SSF56112">
    <property type="entry name" value="Protein kinase-like (PK-like)"/>
    <property type="match status" value="1"/>
</dbReference>
<dbReference type="VEuPathDB" id="FungiDB:FOZG_01214"/>
<dbReference type="GO" id="GO:0004672">
    <property type="term" value="F:protein kinase activity"/>
    <property type="evidence" value="ECO:0007669"/>
    <property type="project" value="InterPro"/>
</dbReference>